<evidence type="ECO:0008006" key="3">
    <source>
        <dbReference type="Google" id="ProtNLM"/>
    </source>
</evidence>
<dbReference type="Pfam" id="PF03928">
    <property type="entry name" value="HbpS-like"/>
    <property type="match status" value="1"/>
</dbReference>
<dbReference type="PANTHER" id="PTHR34309">
    <property type="entry name" value="SLR1406 PROTEIN"/>
    <property type="match status" value="1"/>
</dbReference>
<dbReference type="InterPro" id="IPR005624">
    <property type="entry name" value="PduO/GlcC-like"/>
</dbReference>
<sequence length="152" mass="15469">MPATASIPTLTLSAAQLAARASEAKANEIGVPTIVDSTTHLITFTRMDSAKLTSSTIAADKAFTAAGHRQPTSVYKEVVWPGGPAYGINSTNGGRFNVIAGGVPVKDPRGETLGAVGVSGGLPAQDEEVARAGVEAVEALVREEEGGVKAKL</sequence>
<dbReference type="Proteomes" id="UP001320245">
    <property type="component" value="Unassembled WGS sequence"/>
</dbReference>
<reference evidence="1 2" key="1">
    <citation type="journal article" date="2023" name="PLoS ONE">
        <title>Cytospora paraplurivora sp. nov. isolated from orchards with fruit tree decline syndrome in Ontario, Canada.</title>
        <authorList>
            <person name="Ilyukhin E."/>
            <person name="Nguyen H.D.T."/>
            <person name="Castle A.J."/>
            <person name="Ellouze W."/>
        </authorList>
    </citation>
    <scope>NUCLEOTIDE SEQUENCE [LARGE SCALE GENOMIC DNA]</scope>
    <source>
        <strain evidence="1 2">FDS-564</strain>
    </source>
</reference>
<proteinExistence type="predicted"/>
<name>A0AAN9U2B0_9PEZI</name>
<comment type="caution">
    <text evidence="1">The sequence shown here is derived from an EMBL/GenBank/DDBJ whole genome shotgun (WGS) entry which is preliminary data.</text>
</comment>
<dbReference type="EMBL" id="JAJSPL020000040">
    <property type="protein sequence ID" value="KAK7735269.1"/>
    <property type="molecule type" value="Genomic_DNA"/>
</dbReference>
<gene>
    <name evidence="1" type="ORF">SLS53_007659</name>
</gene>
<dbReference type="SUPFAM" id="SSF143744">
    <property type="entry name" value="GlcG-like"/>
    <property type="match status" value="1"/>
</dbReference>
<keyword evidence="2" id="KW-1185">Reference proteome</keyword>
<evidence type="ECO:0000313" key="2">
    <source>
        <dbReference type="Proteomes" id="UP001320245"/>
    </source>
</evidence>
<dbReference type="PANTHER" id="PTHR34309:SF1">
    <property type="entry name" value="PROTEIN GLCG"/>
    <property type="match status" value="1"/>
</dbReference>
<dbReference type="InterPro" id="IPR052517">
    <property type="entry name" value="GlcG_carb_metab_protein"/>
</dbReference>
<dbReference type="AlphaFoldDB" id="A0AAN9U2B0"/>
<organism evidence="1 2">
    <name type="scientific">Cytospora paraplurivora</name>
    <dbReference type="NCBI Taxonomy" id="2898453"/>
    <lineage>
        <taxon>Eukaryota</taxon>
        <taxon>Fungi</taxon>
        <taxon>Dikarya</taxon>
        <taxon>Ascomycota</taxon>
        <taxon>Pezizomycotina</taxon>
        <taxon>Sordariomycetes</taxon>
        <taxon>Sordariomycetidae</taxon>
        <taxon>Diaporthales</taxon>
        <taxon>Cytosporaceae</taxon>
        <taxon>Cytospora</taxon>
    </lineage>
</organism>
<evidence type="ECO:0000313" key="1">
    <source>
        <dbReference type="EMBL" id="KAK7735269.1"/>
    </source>
</evidence>
<protein>
    <recommendedName>
        <fullName evidence="3">DUF336-domain-containing protein</fullName>
    </recommendedName>
</protein>
<dbReference type="InterPro" id="IPR038084">
    <property type="entry name" value="PduO/GlcC-like_sf"/>
</dbReference>
<accession>A0AAN9U2B0</accession>
<dbReference type="Gene3D" id="3.30.450.150">
    <property type="entry name" value="Haem-degrading domain"/>
    <property type="match status" value="1"/>
</dbReference>